<dbReference type="Gene3D" id="3.20.20.150">
    <property type="entry name" value="Divalent-metal-dependent TIM barrel enzymes"/>
    <property type="match status" value="1"/>
</dbReference>
<dbReference type="InterPro" id="IPR050312">
    <property type="entry name" value="IolE/XylAMocC-like"/>
</dbReference>
<organism evidence="2 3">
    <name type="scientific">Fuscovulum ytuae</name>
    <dbReference type="NCBI Taxonomy" id="3042299"/>
    <lineage>
        <taxon>Bacteria</taxon>
        <taxon>Pseudomonadati</taxon>
        <taxon>Pseudomonadota</taxon>
        <taxon>Alphaproteobacteria</taxon>
        <taxon>Rhodobacterales</taxon>
        <taxon>Paracoccaceae</taxon>
        <taxon>Fuscovulum</taxon>
    </lineage>
</organism>
<dbReference type="InterPro" id="IPR013022">
    <property type="entry name" value="Xyl_isomerase-like_TIM-brl"/>
</dbReference>
<dbReference type="RefSeq" id="WP_281466980.1">
    <property type="nucleotide sequence ID" value="NZ_CP124535.1"/>
</dbReference>
<dbReference type="EMBL" id="CP124535">
    <property type="protein sequence ID" value="WGV16542.1"/>
    <property type="molecule type" value="Genomic_DNA"/>
</dbReference>
<keyword evidence="2" id="KW-0413">Isomerase</keyword>
<protein>
    <submittedName>
        <fullName evidence="2">Sugar phosphate isomerase/epimerase</fullName>
    </submittedName>
</protein>
<feature type="domain" description="Xylose isomerase-like TIM barrel" evidence="1">
    <location>
        <begin position="20"/>
        <end position="237"/>
    </location>
</feature>
<dbReference type="PANTHER" id="PTHR12110">
    <property type="entry name" value="HYDROXYPYRUVATE ISOMERASE"/>
    <property type="match status" value="1"/>
</dbReference>
<evidence type="ECO:0000313" key="2">
    <source>
        <dbReference type="EMBL" id="WGV16542.1"/>
    </source>
</evidence>
<dbReference type="GO" id="GO:0016853">
    <property type="term" value="F:isomerase activity"/>
    <property type="evidence" value="ECO:0007669"/>
    <property type="project" value="UniProtKB-KW"/>
</dbReference>
<dbReference type="PANTHER" id="PTHR12110:SF41">
    <property type="entry name" value="INOSOSE DEHYDRATASE"/>
    <property type="match status" value="1"/>
</dbReference>
<evidence type="ECO:0000259" key="1">
    <source>
        <dbReference type="Pfam" id="PF01261"/>
    </source>
</evidence>
<name>A0ABY8Q8F7_9RHOB</name>
<proteinExistence type="predicted"/>
<keyword evidence="3" id="KW-1185">Reference proteome</keyword>
<dbReference type="SUPFAM" id="SSF51658">
    <property type="entry name" value="Xylose isomerase-like"/>
    <property type="match status" value="1"/>
</dbReference>
<evidence type="ECO:0000313" key="3">
    <source>
        <dbReference type="Proteomes" id="UP001230978"/>
    </source>
</evidence>
<accession>A0ABY8Q8F7</accession>
<dbReference type="InterPro" id="IPR036237">
    <property type="entry name" value="Xyl_isomerase-like_sf"/>
</dbReference>
<dbReference type="Proteomes" id="UP001230978">
    <property type="component" value="Chromosome"/>
</dbReference>
<gene>
    <name evidence="2" type="ORF">QF092_01635</name>
</gene>
<reference evidence="2 3" key="1">
    <citation type="submission" date="2023-04" db="EMBL/GenBank/DDBJ databases">
        <title>YMD61, complete Genome.</title>
        <authorList>
            <person name="Zhang J."/>
        </authorList>
    </citation>
    <scope>NUCLEOTIDE SEQUENCE [LARGE SCALE GENOMIC DNA]</scope>
    <source>
        <strain evidence="2 3">YMD61</strain>
    </source>
</reference>
<sequence>MFSYQLYSSRNFPPLDATLAMLAAAGYGAVEGFGALYADAASVDALAAGLAKTGLKMPTAHFGLEQLETDPDGCIAIAGRLGVERVYCPWVHPDLRPTTAQGWHDFGARVERAGAPIRAAGLGYGWHNHDFEFVALPDGTIPMTALLKGGPTLEWEMDVAWVIKGKADPAAWIAAEGPRITSAHVKDIAPAGQNTDEDGWADVGHGTVDWPNLMAALRAAGVAHFIIEHDNPSDHARFAQRSLASVKGF</sequence>
<dbReference type="Pfam" id="PF01261">
    <property type="entry name" value="AP_endonuc_2"/>
    <property type="match status" value="1"/>
</dbReference>